<comment type="caution">
    <text evidence="1">The sequence shown here is derived from an EMBL/GenBank/DDBJ whole genome shotgun (WGS) entry which is preliminary data.</text>
</comment>
<evidence type="ECO:0000313" key="1">
    <source>
        <dbReference type="EMBL" id="EDO60055.1"/>
    </source>
</evidence>
<sequence>MTLQEAMLICDQDSQRDGKTANMMEIRKQLARRKE</sequence>
<dbReference type="HOGENOM" id="CLU_3364280_0_0_9"/>
<proteinExistence type="predicted"/>
<reference evidence="1 2" key="1">
    <citation type="submission" date="2007-08" db="EMBL/GenBank/DDBJ databases">
        <title>Draft genome sequence of Clostridium leptum (DSM 753).</title>
        <authorList>
            <person name="Sudarsanam P."/>
            <person name="Ley R."/>
            <person name="Guruge J."/>
            <person name="Turnbaugh P.J."/>
            <person name="Mahowald M."/>
            <person name="Liep D."/>
            <person name="Gordon J."/>
        </authorList>
    </citation>
    <scope>NUCLEOTIDE SEQUENCE [LARGE SCALE GENOMIC DNA]</scope>
    <source>
        <strain evidence="1 2">DSM 753</strain>
    </source>
</reference>
<organism evidence="1 2">
    <name type="scientific">[Clostridium] leptum DSM 753</name>
    <dbReference type="NCBI Taxonomy" id="428125"/>
    <lineage>
        <taxon>Bacteria</taxon>
        <taxon>Bacillati</taxon>
        <taxon>Bacillota</taxon>
        <taxon>Clostridia</taxon>
        <taxon>Eubacteriales</taxon>
        <taxon>Oscillospiraceae</taxon>
        <taxon>Oscillospiraceae incertae sedis</taxon>
    </lineage>
</organism>
<dbReference type="Proteomes" id="UP000003490">
    <property type="component" value="Unassembled WGS sequence"/>
</dbReference>
<reference evidence="1 2" key="2">
    <citation type="submission" date="2007-08" db="EMBL/GenBank/DDBJ databases">
        <authorList>
            <person name="Fulton L."/>
            <person name="Clifton S."/>
            <person name="Fulton B."/>
            <person name="Xu J."/>
            <person name="Minx P."/>
            <person name="Pepin K.H."/>
            <person name="Johnson M."/>
            <person name="Thiruvilangam P."/>
            <person name="Bhonagiri V."/>
            <person name="Nash W.E."/>
            <person name="Wang C."/>
            <person name="Mardis E.R."/>
            <person name="Wilson R.K."/>
        </authorList>
    </citation>
    <scope>NUCLEOTIDE SEQUENCE [LARGE SCALE GENOMIC DNA]</scope>
    <source>
        <strain evidence="1 2">DSM 753</strain>
    </source>
</reference>
<protein>
    <submittedName>
        <fullName evidence="1">Uncharacterized protein</fullName>
    </submittedName>
</protein>
<dbReference type="AlphaFoldDB" id="A7VWA8"/>
<gene>
    <name evidence="1" type="ORF">CLOLEP_02872</name>
</gene>
<name>A7VWA8_9FIRM</name>
<evidence type="ECO:0000313" key="2">
    <source>
        <dbReference type="Proteomes" id="UP000003490"/>
    </source>
</evidence>
<dbReference type="EMBL" id="ABCB02000020">
    <property type="protein sequence ID" value="EDO60055.1"/>
    <property type="molecule type" value="Genomic_DNA"/>
</dbReference>
<accession>A7VWA8</accession>